<dbReference type="EMBL" id="JABCQG010000005">
    <property type="protein sequence ID" value="MBF0858617.1"/>
    <property type="molecule type" value="Genomic_DNA"/>
</dbReference>
<dbReference type="Proteomes" id="UP000623107">
    <property type="component" value="Unassembled WGS sequence"/>
</dbReference>
<reference evidence="1" key="2">
    <citation type="submission" date="2020-11" db="EMBL/GenBank/DDBJ databases">
        <title>Description of novel Gluconobacter species.</title>
        <authorList>
            <person name="Cleenwerck I."/>
            <person name="Cnockaert M."/>
            <person name="Borremans W."/>
            <person name="Wieme A.D."/>
            <person name="De Vuyst L."/>
            <person name="Vandamme P."/>
        </authorList>
    </citation>
    <scope>NUCLEOTIDE SEQUENCE</scope>
    <source>
        <strain evidence="1">LMG 31484</strain>
    </source>
</reference>
<reference evidence="1" key="1">
    <citation type="submission" date="2020-04" db="EMBL/GenBank/DDBJ databases">
        <authorList>
            <person name="Sombolestani A."/>
        </authorList>
    </citation>
    <scope>NUCLEOTIDE SEQUENCE</scope>
    <source>
        <strain evidence="1">LMG 31484</strain>
    </source>
</reference>
<protein>
    <submittedName>
        <fullName evidence="1">Uncharacterized protein</fullName>
    </submittedName>
</protein>
<evidence type="ECO:0000313" key="1">
    <source>
        <dbReference type="EMBL" id="MBF0858617.1"/>
    </source>
</evidence>
<comment type="caution">
    <text evidence="1">The sequence shown here is derived from an EMBL/GenBank/DDBJ whole genome shotgun (WGS) entry which is preliminary data.</text>
</comment>
<accession>A0ABR9Y3V3</accession>
<name>A0ABR9Y3V3_9PROT</name>
<keyword evidence="2" id="KW-1185">Reference proteome</keyword>
<evidence type="ECO:0000313" key="2">
    <source>
        <dbReference type="Proteomes" id="UP000623107"/>
    </source>
</evidence>
<sequence>MPTGRTISDATLAEAIRTTDNAKTVLAGLGISVNGTGKEAVVSLAVGSIQLSRAFEGSIWAGEAWHRAAQRCPGAEKGGTARIAGRVCKVLTVPVAAFMGEA</sequence>
<proteinExistence type="predicted"/>
<gene>
    <name evidence="1" type="ORF">HKD24_05220</name>
</gene>
<dbReference type="RefSeq" id="WP_194259324.1">
    <property type="nucleotide sequence ID" value="NZ_JABCQG010000005.1"/>
</dbReference>
<organism evidence="1 2">
    <name type="scientific">Gluconobacter vitians</name>
    <dbReference type="NCBI Taxonomy" id="2728102"/>
    <lineage>
        <taxon>Bacteria</taxon>
        <taxon>Pseudomonadati</taxon>
        <taxon>Pseudomonadota</taxon>
        <taxon>Alphaproteobacteria</taxon>
        <taxon>Acetobacterales</taxon>
        <taxon>Acetobacteraceae</taxon>
        <taxon>Gluconobacter</taxon>
    </lineage>
</organism>